<protein>
    <submittedName>
        <fullName evidence="2">Uncharacterized protein</fullName>
    </submittedName>
</protein>
<keyword evidence="1" id="KW-0472">Membrane</keyword>
<proteinExistence type="predicted"/>
<sequence>MGYTKKQYFSIGIAFILVAFFGFIIEVTSDGSNVIGIQELSNILWKIFAVVGVVMFMVGAFKKSNKLRGE</sequence>
<evidence type="ECO:0000313" key="2">
    <source>
        <dbReference type="EMBL" id="ATZ71576.1"/>
    </source>
</evidence>
<organism evidence="2">
    <name type="scientific">Enterobacter sp. HP19</name>
    <dbReference type="NCBI Taxonomy" id="1811975"/>
    <lineage>
        <taxon>Bacteria</taxon>
        <taxon>Pseudomonadati</taxon>
        <taxon>Pseudomonadota</taxon>
        <taxon>Gammaproteobacteria</taxon>
        <taxon>Enterobacterales</taxon>
        <taxon>Enterobacteriaceae</taxon>
        <taxon>Enterobacter</taxon>
    </lineage>
</organism>
<keyword evidence="2" id="KW-0614">Plasmid</keyword>
<dbReference type="AlphaFoldDB" id="A0A2H4UED3"/>
<evidence type="ECO:0000256" key="1">
    <source>
        <dbReference type="SAM" id="Phobius"/>
    </source>
</evidence>
<geneLocation type="plasmid" evidence="2">
    <name>unnamed</name>
</geneLocation>
<name>A0A2H4UED3_9ENTR</name>
<feature type="transmembrane region" description="Helical" evidence="1">
    <location>
        <begin position="7"/>
        <end position="28"/>
    </location>
</feature>
<feature type="transmembrane region" description="Helical" evidence="1">
    <location>
        <begin position="43"/>
        <end position="61"/>
    </location>
</feature>
<dbReference type="EMBL" id="MF957312">
    <property type="protein sequence ID" value="ATZ71576.1"/>
    <property type="molecule type" value="Genomic_DNA"/>
</dbReference>
<accession>A0A2H4UED3</accession>
<keyword evidence="1" id="KW-0812">Transmembrane</keyword>
<reference evidence="2" key="1">
    <citation type="submission" date="2017-09" db="EMBL/GenBank/DDBJ databases">
        <title>Bacteria from fildes peninsula of king george island (maritime Antarctica), carry class 1 integrons and antibiotic resistance cassettes in conjugative plasmids.</title>
        <authorList>
            <person name="Antelo V.B."/>
            <person name="Batista S.B."/>
            <person name="Guerout A.M."/>
            <person name="Mazel D."/>
            <person name="Romero V."/>
            <person name="Sotelo Silveira J."/>
        </authorList>
    </citation>
    <scope>NUCLEOTIDE SEQUENCE</scope>
    <source>
        <strain evidence="2">HP19</strain>
        <plasmid evidence="2">unnamed</plasmid>
    </source>
</reference>
<keyword evidence="1" id="KW-1133">Transmembrane helix</keyword>